<evidence type="ECO:0000256" key="5">
    <source>
        <dbReference type="ARBA" id="ARBA00023136"/>
    </source>
</evidence>
<evidence type="ECO:0000256" key="6">
    <source>
        <dbReference type="SAM" id="Phobius"/>
    </source>
</evidence>
<organism evidence="7 8">
    <name type="scientific">Caerostris darwini</name>
    <dbReference type="NCBI Taxonomy" id="1538125"/>
    <lineage>
        <taxon>Eukaryota</taxon>
        <taxon>Metazoa</taxon>
        <taxon>Ecdysozoa</taxon>
        <taxon>Arthropoda</taxon>
        <taxon>Chelicerata</taxon>
        <taxon>Arachnida</taxon>
        <taxon>Araneae</taxon>
        <taxon>Araneomorphae</taxon>
        <taxon>Entelegynae</taxon>
        <taxon>Araneoidea</taxon>
        <taxon>Araneidae</taxon>
        <taxon>Caerostris</taxon>
    </lineage>
</organism>
<evidence type="ECO:0000256" key="2">
    <source>
        <dbReference type="ARBA" id="ARBA00022475"/>
    </source>
</evidence>
<protein>
    <recommendedName>
        <fullName evidence="9">Gustatory receptor</fullName>
    </recommendedName>
</protein>
<keyword evidence="2" id="KW-1003">Cell membrane</keyword>
<feature type="transmembrane region" description="Helical" evidence="6">
    <location>
        <begin position="12"/>
        <end position="34"/>
    </location>
</feature>
<feature type="transmembrane region" description="Helical" evidence="6">
    <location>
        <begin position="116"/>
        <end position="143"/>
    </location>
</feature>
<keyword evidence="4 6" id="KW-1133">Transmembrane helix</keyword>
<dbReference type="EMBL" id="BPLQ01007619">
    <property type="protein sequence ID" value="GIY31222.1"/>
    <property type="molecule type" value="Genomic_DNA"/>
</dbReference>
<feature type="transmembrane region" description="Helical" evidence="6">
    <location>
        <begin position="66"/>
        <end position="87"/>
    </location>
</feature>
<keyword evidence="3 6" id="KW-0812">Transmembrane</keyword>
<dbReference type="InterPro" id="IPR013604">
    <property type="entry name" value="7TM_chemorcpt"/>
</dbReference>
<evidence type="ECO:0000256" key="3">
    <source>
        <dbReference type="ARBA" id="ARBA00022692"/>
    </source>
</evidence>
<proteinExistence type="predicted"/>
<keyword evidence="5 6" id="KW-0472">Membrane</keyword>
<dbReference type="Proteomes" id="UP001054837">
    <property type="component" value="Unassembled WGS sequence"/>
</dbReference>
<comment type="subcellular location">
    <subcellularLocation>
        <location evidence="1">Cell membrane</location>
        <topology evidence="1">Multi-pass membrane protein</topology>
    </subcellularLocation>
</comment>
<evidence type="ECO:0000313" key="8">
    <source>
        <dbReference type="Proteomes" id="UP001054837"/>
    </source>
</evidence>
<feature type="transmembrane region" description="Helical" evidence="6">
    <location>
        <begin position="276"/>
        <end position="296"/>
    </location>
</feature>
<feature type="transmembrane region" description="Helical" evidence="6">
    <location>
        <begin position="170"/>
        <end position="194"/>
    </location>
</feature>
<evidence type="ECO:0000256" key="1">
    <source>
        <dbReference type="ARBA" id="ARBA00004651"/>
    </source>
</evidence>
<reference evidence="7 8" key="1">
    <citation type="submission" date="2021-06" db="EMBL/GenBank/DDBJ databases">
        <title>Caerostris darwini draft genome.</title>
        <authorList>
            <person name="Kono N."/>
            <person name="Arakawa K."/>
        </authorList>
    </citation>
    <scope>NUCLEOTIDE SEQUENCE [LARGE SCALE GENOMIC DNA]</scope>
</reference>
<dbReference type="GO" id="GO:0005886">
    <property type="term" value="C:plasma membrane"/>
    <property type="evidence" value="ECO:0007669"/>
    <property type="project" value="UniProtKB-SubCell"/>
</dbReference>
<dbReference type="AlphaFoldDB" id="A0AAV4SCM0"/>
<feature type="transmembrane region" description="Helical" evidence="6">
    <location>
        <begin position="206"/>
        <end position="225"/>
    </location>
</feature>
<name>A0AAV4SCM0_9ARAC</name>
<sequence>MIGFSIICMHRSFSWGTAVLLASRTVLPFLWWLVYGKMKRILALIKELEFFKEKHDWVRISRYSKVVIICAILTFLRPLARIIWYVAFPDTSTDAFSGFSSAYKKLAILYVMDEIGFFYCTTLLLYALALFYVFYCCIFYVCLDSKNIFNTNGYEAYETMLRIFKKLENTFSPLVFLIFTLIIFVFAKVMYPILLGQKTEKYTSGLDLLTSAMVIVAIIFSAENVQQKANEIRVSFMTLTLCDKPPKANGKWIKILEDRHVLTLTAWGMFAIRKPILLTMIAWPFTYGLILLQFTLKN</sequence>
<dbReference type="GO" id="GO:0050909">
    <property type="term" value="P:sensory perception of taste"/>
    <property type="evidence" value="ECO:0007669"/>
    <property type="project" value="InterPro"/>
</dbReference>
<evidence type="ECO:0000313" key="7">
    <source>
        <dbReference type="EMBL" id="GIY31222.1"/>
    </source>
</evidence>
<dbReference type="Pfam" id="PF08395">
    <property type="entry name" value="7tm_7"/>
    <property type="match status" value="1"/>
</dbReference>
<comment type="caution">
    <text evidence="7">The sequence shown here is derived from an EMBL/GenBank/DDBJ whole genome shotgun (WGS) entry which is preliminary data.</text>
</comment>
<accession>A0AAV4SCM0</accession>
<evidence type="ECO:0008006" key="9">
    <source>
        <dbReference type="Google" id="ProtNLM"/>
    </source>
</evidence>
<gene>
    <name evidence="7" type="primary">AVEN_268347_1</name>
    <name evidence="7" type="ORF">CDAR_80961</name>
</gene>
<keyword evidence="8" id="KW-1185">Reference proteome</keyword>
<evidence type="ECO:0000256" key="4">
    <source>
        <dbReference type="ARBA" id="ARBA00022989"/>
    </source>
</evidence>